<proteinExistence type="predicted"/>
<evidence type="ECO:0000313" key="3">
    <source>
        <dbReference type="EMBL" id="CAE0419474.1"/>
    </source>
</evidence>
<name>A0A7S3PCC3_9STRA</name>
<feature type="transmembrane region" description="Helical" evidence="2">
    <location>
        <begin position="53"/>
        <end position="72"/>
    </location>
</feature>
<organism evidence="3">
    <name type="scientific">Amphora coffeiformis</name>
    <dbReference type="NCBI Taxonomy" id="265554"/>
    <lineage>
        <taxon>Eukaryota</taxon>
        <taxon>Sar</taxon>
        <taxon>Stramenopiles</taxon>
        <taxon>Ochrophyta</taxon>
        <taxon>Bacillariophyta</taxon>
        <taxon>Bacillariophyceae</taxon>
        <taxon>Bacillariophycidae</taxon>
        <taxon>Thalassiophysales</taxon>
        <taxon>Catenulaceae</taxon>
        <taxon>Amphora</taxon>
    </lineage>
</organism>
<sequence>MCSSTHQKLVRVQRNSPSKASAIDDEESFSEMDQMTISEGVAPPIPSRSASRATIRLTMLLVVLILFTPFTIGRCINTRLLQQQPLKSLEESELGTATTIYSIARTDRSGAAIHEMLLYHAEAYARNMTYGGACVDRIDWRVKQSTKRKYFTARHEQRTKLLQDMGLADQLPLACPSPSDLASGKAMFIDRDEVQRSREYHFTADWLAYLQSQRTKLVEDDPSAHSSTATTTTTNNQTTPFQVAVHVRRGDVDPCRLHAKRYLPNQYYLDVLDKYLPQVCKDATNPKACQVTVYTEKNSFERFDAFLQRGFRVDLDSSLSDVWHGIMTADMVVTSRSSFSEVPAMLNHNANKAVVIVPFDKDKKEFKQFEWAIMPGWTFVDRDILRSAEAKHPEFAAFCS</sequence>
<dbReference type="EMBL" id="HBIM01021918">
    <property type="protein sequence ID" value="CAE0419474.1"/>
    <property type="molecule type" value="Transcribed_RNA"/>
</dbReference>
<feature type="compositionally biased region" description="Polar residues" evidence="1">
    <location>
        <begin position="1"/>
        <end position="19"/>
    </location>
</feature>
<evidence type="ECO:0000256" key="1">
    <source>
        <dbReference type="SAM" id="MobiDB-lite"/>
    </source>
</evidence>
<reference evidence="3" key="1">
    <citation type="submission" date="2021-01" db="EMBL/GenBank/DDBJ databases">
        <authorList>
            <person name="Corre E."/>
            <person name="Pelletier E."/>
            <person name="Niang G."/>
            <person name="Scheremetjew M."/>
            <person name="Finn R."/>
            <person name="Kale V."/>
            <person name="Holt S."/>
            <person name="Cochrane G."/>
            <person name="Meng A."/>
            <person name="Brown T."/>
            <person name="Cohen L."/>
        </authorList>
    </citation>
    <scope>NUCLEOTIDE SEQUENCE</scope>
    <source>
        <strain evidence="3">CCMP127</strain>
    </source>
</reference>
<evidence type="ECO:0000256" key="2">
    <source>
        <dbReference type="SAM" id="Phobius"/>
    </source>
</evidence>
<accession>A0A7S3PCC3</accession>
<gene>
    <name evidence="3" type="ORF">ACOF00016_LOCUS16311</name>
</gene>
<feature type="region of interest" description="Disordered" evidence="1">
    <location>
        <begin position="1"/>
        <end position="28"/>
    </location>
</feature>
<dbReference type="AlphaFoldDB" id="A0A7S3PCC3"/>
<keyword evidence="2" id="KW-0812">Transmembrane</keyword>
<protein>
    <submittedName>
        <fullName evidence="3">Uncharacterized protein</fullName>
    </submittedName>
</protein>
<keyword evidence="2" id="KW-1133">Transmembrane helix</keyword>
<keyword evidence="2" id="KW-0472">Membrane</keyword>